<dbReference type="PROSITE" id="PS00518">
    <property type="entry name" value="ZF_RING_1"/>
    <property type="match status" value="1"/>
</dbReference>
<dbReference type="InterPro" id="IPR039971">
    <property type="entry name" value="CWC24-like"/>
</dbReference>
<gene>
    <name evidence="7" type="ORF">CMU_031370</name>
</gene>
<proteinExistence type="predicted"/>
<accession>B6AIF5</accession>
<dbReference type="CDD" id="cd16539">
    <property type="entry name" value="RING-HC_RNF113A_B"/>
    <property type="match status" value="1"/>
</dbReference>
<dbReference type="InterPro" id="IPR017907">
    <property type="entry name" value="Znf_RING_CS"/>
</dbReference>
<reference evidence="7" key="1">
    <citation type="submission" date="2008-06" db="EMBL/GenBank/DDBJ databases">
        <authorList>
            <person name="Lorenzi H."/>
            <person name="Inman J."/>
            <person name="Miller J."/>
            <person name="Schobel S."/>
            <person name="Amedeo P."/>
            <person name="Caler E.V."/>
            <person name="da Silva J."/>
        </authorList>
    </citation>
    <scope>NUCLEOTIDE SEQUENCE [LARGE SCALE GENOMIC DNA]</scope>
    <source>
        <strain evidence="7">RN66</strain>
    </source>
</reference>
<evidence type="ECO:0000313" key="7">
    <source>
        <dbReference type="EMBL" id="EEA07996.1"/>
    </source>
</evidence>
<evidence type="ECO:0000259" key="6">
    <source>
        <dbReference type="PROSITE" id="PS50103"/>
    </source>
</evidence>
<dbReference type="InterPro" id="IPR000571">
    <property type="entry name" value="Znf_CCCH"/>
</dbReference>
<feature type="zinc finger region" description="C3H1-type" evidence="4">
    <location>
        <begin position="171"/>
        <end position="199"/>
    </location>
</feature>
<name>B6AIF5_CRYMR</name>
<dbReference type="GO" id="GO:0008270">
    <property type="term" value="F:zinc ion binding"/>
    <property type="evidence" value="ECO:0007669"/>
    <property type="project" value="UniProtKB-KW"/>
</dbReference>
<dbReference type="Gene3D" id="4.10.1000.10">
    <property type="entry name" value="Zinc finger, CCCH-type"/>
    <property type="match status" value="1"/>
</dbReference>
<dbReference type="SUPFAM" id="SSF57850">
    <property type="entry name" value="RING/U-box"/>
    <property type="match status" value="1"/>
</dbReference>
<organism evidence="7 8">
    <name type="scientific">Cryptosporidium muris (strain RN66)</name>
    <dbReference type="NCBI Taxonomy" id="441375"/>
    <lineage>
        <taxon>Eukaryota</taxon>
        <taxon>Sar</taxon>
        <taxon>Alveolata</taxon>
        <taxon>Apicomplexa</taxon>
        <taxon>Conoidasida</taxon>
        <taxon>Coccidia</taxon>
        <taxon>Eucoccidiorida</taxon>
        <taxon>Eimeriorina</taxon>
        <taxon>Cryptosporidiidae</taxon>
        <taxon>Cryptosporidium</taxon>
    </lineage>
</organism>
<keyword evidence="2 4" id="KW-0863">Zinc-finger</keyword>
<dbReference type="EMBL" id="DS989736">
    <property type="protein sequence ID" value="EEA07996.1"/>
    <property type="molecule type" value="Genomic_DNA"/>
</dbReference>
<dbReference type="PANTHER" id="PTHR12930">
    <property type="entry name" value="ZINC FINGER PROTEIN 183"/>
    <property type="match status" value="1"/>
</dbReference>
<evidence type="ECO:0000256" key="3">
    <source>
        <dbReference type="ARBA" id="ARBA00022833"/>
    </source>
</evidence>
<dbReference type="PANTHER" id="PTHR12930:SF0">
    <property type="entry name" value="RING FINGER PROTEIN 113B"/>
    <property type="match status" value="1"/>
</dbReference>
<dbReference type="Proteomes" id="UP000001460">
    <property type="component" value="Unassembled WGS sequence"/>
</dbReference>
<keyword evidence="8" id="KW-1185">Reference proteome</keyword>
<dbReference type="GO" id="GO:0005684">
    <property type="term" value="C:U2-type spliceosomal complex"/>
    <property type="evidence" value="ECO:0007669"/>
    <property type="project" value="TreeGrafter"/>
</dbReference>
<feature type="domain" description="RING-type" evidence="5">
    <location>
        <begin position="257"/>
        <end position="298"/>
    </location>
</feature>
<dbReference type="OrthoDB" id="25761at2759"/>
<dbReference type="STRING" id="441375.B6AIF5"/>
<dbReference type="SMART" id="SM00184">
    <property type="entry name" value="RING"/>
    <property type="match status" value="1"/>
</dbReference>
<dbReference type="Pfam" id="PF00642">
    <property type="entry name" value="zf-CCCH"/>
    <property type="match status" value="1"/>
</dbReference>
<keyword evidence="3 4" id="KW-0862">Zinc</keyword>
<keyword evidence="1 4" id="KW-0479">Metal-binding</keyword>
<dbReference type="PROSITE" id="PS50089">
    <property type="entry name" value="ZF_RING_2"/>
    <property type="match status" value="1"/>
</dbReference>
<evidence type="ECO:0000256" key="1">
    <source>
        <dbReference type="ARBA" id="ARBA00022723"/>
    </source>
</evidence>
<sequence length="321" mass="37212">MFKKRKIPKPGNLRLNQLVENQLSSSEEILHTEKCKNLMTDIESKRITNNTTDSKSKEQILNTEDLLQDHISIGYKSDRVFEGISDIRKLYSGDTMDTDHYSDARFILEKNEQIGVKVEQGKLKHGIYREKGAYVPVIKGREGAVAASKYSGVYGPTRSSSTNVRLTLRIDYQPDVCKDYKETGYCGFGDTCKFLHDRSDYKSGWQLEKEWEDQQKKKKNDIIRYFRSANSYKNTPKSSLEDNQEIYEDEDDIPFACLICKQKWDEDSNPVVTTCSHYYCERCAFKHYAKTSKCFQCHSPTNGIFNTAEKIIEKVKKNRMI</sequence>
<dbReference type="InterPro" id="IPR013083">
    <property type="entry name" value="Znf_RING/FYVE/PHD"/>
</dbReference>
<dbReference type="InterPro" id="IPR001841">
    <property type="entry name" value="Znf_RING"/>
</dbReference>
<dbReference type="GO" id="GO:0034247">
    <property type="term" value="P:snoRNA splicing"/>
    <property type="evidence" value="ECO:0007669"/>
    <property type="project" value="TreeGrafter"/>
</dbReference>
<dbReference type="RefSeq" id="XP_002142345.1">
    <property type="nucleotide sequence ID" value="XM_002142309.1"/>
</dbReference>
<feature type="domain" description="C3H1-type" evidence="6">
    <location>
        <begin position="171"/>
        <end position="199"/>
    </location>
</feature>
<dbReference type="InterPro" id="IPR036855">
    <property type="entry name" value="Znf_CCCH_sf"/>
</dbReference>
<evidence type="ECO:0000313" key="8">
    <source>
        <dbReference type="Proteomes" id="UP000001460"/>
    </source>
</evidence>
<dbReference type="SUPFAM" id="SSF90229">
    <property type="entry name" value="CCCH zinc finger"/>
    <property type="match status" value="1"/>
</dbReference>
<dbReference type="eggNOG" id="KOG1813">
    <property type="taxonomic scope" value="Eukaryota"/>
</dbReference>
<dbReference type="SMART" id="SM00356">
    <property type="entry name" value="ZnF_C3H1"/>
    <property type="match status" value="1"/>
</dbReference>
<dbReference type="AlphaFoldDB" id="B6AIF5"/>
<dbReference type="VEuPathDB" id="CryptoDB:CMU_031370"/>
<evidence type="ECO:0000256" key="4">
    <source>
        <dbReference type="PROSITE-ProRule" id="PRU00723"/>
    </source>
</evidence>
<evidence type="ECO:0000256" key="2">
    <source>
        <dbReference type="ARBA" id="ARBA00022771"/>
    </source>
</evidence>
<evidence type="ECO:0000259" key="5">
    <source>
        <dbReference type="PROSITE" id="PS50089"/>
    </source>
</evidence>
<dbReference type="Gene3D" id="3.30.40.10">
    <property type="entry name" value="Zinc/RING finger domain, C3HC4 (zinc finger)"/>
    <property type="match status" value="1"/>
</dbReference>
<dbReference type="GeneID" id="6997427"/>
<protein>
    <submittedName>
        <fullName evidence="7">Zinc finger, CCCH type domain-containing protein</fullName>
    </submittedName>
</protein>
<dbReference type="PROSITE" id="PS50103">
    <property type="entry name" value="ZF_C3H1"/>
    <property type="match status" value="1"/>
</dbReference>
<dbReference type="OMA" id="WQLEADH"/>